<dbReference type="Proteomes" id="UP000277212">
    <property type="component" value="Unassembled WGS sequence"/>
</dbReference>
<dbReference type="GO" id="GO:0005506">
    <property type="term" value="F:iron ion binding"/>
    <property type="evidence" value="ECO:0007669"/>
    <property type="project" value="InterPro"/>
</dbReference>
<dbReference type="InterPro" id="IPR017972">
    <property type="entry name" value="Cyt_P450_CS"/>
</dbReference>
<dbReference type="Pfam" id="PF00067">
    <property type="entry name" value="p450"/>
    <property type="match status" value="1"/>
</dbReference>
<keyword evidence="4 5" id="KW-0408">Iron</keyword>
<feature type="binding site" description="axial binding residue" evidence="5">
    <location>
        <position position="458"/>
    </location>
    <ligand>
        <name>heme</name>
        <dbReference type="ChEBI" id="CHEBI:30413"/>
    </ligand>
    <ligandPart>
        <name>Fe</name>
        <dbReference type="ChEBI" id="CHEBI:18248"/>
    </ligandPart>
</feature>
<organism evidence="7 8">
    <name type="scientific">Fusarium kuroshium</name>
    <dbReference type="NCBI Taxonomy" id="2010991"/>
    <lineage>
        <taxon>Eukaryota</taxon>
        <taxon>Fungi</taxon>
        <taxon>Dikarya</taxon>
        <taxon>Ascomycota</taxon>
        <taxon>Pezizomycotina</taxon>
        <taxon>Sordariomycetes</taxon>
        <taxon>Hypocreomycetidae</taxon>
        <taxon>Hypocreales</taxon>
        <taxon>Nectriaceae</taxon>
        <taxon>Fusarium</taxon>
        <taxon>Fusarium solani species complex</taxon>
    </lineage>
</organism>
<dbReference type="STRING" id="2010991.A0A3M2S828"/>
<evidence type="ECO:0000256" key="3">
    <source>
        <dbReference type="ARBA" id="ARBA00022723"/>
    </source>
</evidence>
<keyword evidence="8" id="KW-1185">Reference proteome</keyword>
<dbReference type="GO" id="GO:0020037">
    <property type="term" value="F:heme binding"/>
    <property type="evidence" value="ECO:0007669"/>
    <property type="project" value="InterPro"/>
</dbReference>
<dbReference type="InterPro" id="IPR050121">
    <property type="entry name" value="Cytochrome_P450_monoxygenase"/>
</dbReference>
<keyword evidence="6" id="KW-0503">Monooxygenase</keyword>
<reference evidence="7 8" key="1">
    <citation type="submission" date="2017-06" db="EMBL/GenBank/DDBJ databases">
        <title>Comparative genomic analysis of Ambrosia Fusariam Clade fungi.</title>
        <authorList>
            <person name="Stajich J.E."/>
            <person name="Carrillo J."/>
            <person name="Kijimoto T."/>
            <person name="Eskalen A."/>
            <person name="O'Donnell K."/>
            <person name="Kasson M."/>
        </authorList>
    </citation>
    <scope>NUCLEOTIDE SEQUENCE [LARGE SCALE GENOMIC DNA]</scope>
    <source>
        <strain evidence="7">UCR3666</strain>
    </source>
</reference>
<evidence type="ECO:0000313" key="8">
    <source>
        <dbReference type="Proteomes" id="UP000277212"/>
    </source>
</evidence>
<keyword evidence="6" id="KW-0560">Oxidoreductase</keyword>
<dbReference type="PROSITE" id="PS00086">
    <property type="entry name" value="CYTOCHROME_P450"/>
    <property type="match status" value="1"/>
</dbReference>
<evidence type="ECO:0000256" key="4">
    <source>
        <dbReference type="ARBA" id="ARBA00023004"/>
    </source>
</evidence>
<evidence type="ECO:0000256" key="6">
    <source>
        <dbReference type="RuleBase" id="RU000461"/>
    </source>
</evidence>
<dbReference type="OrthoDB" id="3945418at2759"/>
<dbReference type="InterPro" id="IPR002401">
    <property type="entry name" value="Cyt_P450_E_grp-I"/>
</dbReference>
<keyword evidence="2 5" id="KW-0349">Heme</keyword>
<protein>
    <recommendedName>
        <fullName evidence="9">Cytochrome P450</fullName>
    </recommendedName>
</protein>
<evidence type="ECO:0008006" key="9">
    <source>
        <dbReference type="Google" id="ProtNLM"/>
    </source>
</evidence>
<dbReference type="GO" id="GO:0004497">
    <property type="term" value="F:monooxygenase activity"/>
    <property type="evidence" value="ECO:0007669"/>
    <property type="project" value="UniProtKB-KW"/>
</dbReference>
<dbReference type="AlphaFoldDB" id="A0A3M2S828"/>
<dbReference type="EMBL" id="NKUJ01000102">
    <property type="protein sequence ID" value="RMJ13724.1"/>
    <property type="molecule type" value="Genomic_DNA"/>
</dbReference>
<dbReference type="InterPro" id="IPR001128">
    <property type="entry name" value="Cyt_P450"/>
</dbReference>
<comment type="caution">
    <text evidence="7">The sequence shown here is derived from an EMBL/GenBank/DDBJ whole genome shotgun (WGS) entry which is preliminary data.</text>
</comment>
<dbReference type="GO" id="GO:0016705">
    <property type="term" value="F:oxidoreductase activity, acting on paired donors, with incorporation or reduction of molecular oxygen"/>
    <property type="evidence" value="ECO:0007669"/>
    <property type="project" value="InterPro"/>
</dbReference>
<evidence type="ECO:0000256" key="2">
    <source>
        <dbReference type="ARBA" id="ARBA00022617"/>
    </source>
</evidence>
<dbReference type="InterPro" id="IPR036396">
    <property type="entry name" value="Cyt_P450_sf"/>
</dbReference>
<keyword evidence="3 5" id="KW-0479">Metal-binding</keyword>
<proteinExistence type="inferred from homology"/>
<evidence type="ECO:0000256" key="5">
    <source>
        <dbReference type="PIRSR" id="PIRSR602401-1"/>
    </source>
</evidence>
<dbReference type="SUPFAM" id="SSF48264">
    <property type="entry name" value="Cytochrome P450"/>
    <property type="match status" value="1"/>
</dbReference>
<gene>
    <name evidence="7" type="ORF">CDV36_006636</name>
</gene>
<evidence type="ECO:0000313" key="7">
    <source>
        <dbReference type="EMBL" id="RMJ13724.1"/>
    </source>
</evidence>
<comment type="similarity">
    <text evidence="6">Belongs to the cytochrome P450 family.</text>
</comment>
<dbReference type="PRINTS" id="PR00463">
    <property type="entry name" value="EP450I"/>
</dbReference>
<dbReference type="PANTHER" id="PTHR24305">
    <property type="entry name" value="CYTOCHROME P450"/>
    <property type="match status" value="1"/>
</dbReference>
<accession>A0A3M2S828</accession>
<evidence type="ECO:0000256" key="1">
    <source>
        <dbReference type="ARBA" id="ARBA00001971"/>
    </source>
</evidence>
<name>A0A3M2S828_9HYPO</name>
<dbReference type="CDD" id="cd11062">
    <property type="entry name" value="CYP58-like"/>
    <property type="match status" value="1"/>
</dbReference>
<dbReference type="Gene3D" id="1.10.630.10">
    <property type="entry name" value="Cytochrome P450"/>
    <property type="match status" value="1"/>
</dbReference>
<sequence length="523" mass="59538">MAVIFPNLTSICRLVAEWWRVAVVGGAFYTIATIIYRRFFHPLANVPGPFLPAVTKKYAWYFNVPCGGKFYKEIERLHDVYGPIVRISPNEVHLTDPKHYDTIFGVKSDFYKDLGFYGALGIEASTFNTISNNVHRRRRTALNPFFSRRKVLELESFDVIHDKVEKLCRMVSADHAAGRPTNLHAAFRAISVDVITDYAFDDSWNQLDDEDLGEWFSNMIRSSATMFWTFQAFASLRVPIQSLPDSVAKHMSPSVADFVACKDRTRKQVEDVQARIDQGVQPKRTTIWHQLLDPNAAEGHVVPTINELVDEAFGICTAAADTTGNAMSMAAFHVVTNPTIYNTLKKELQEAFPDPDTRLSSSELEKLPYLTGVIKEGQRLSYGVLSRLPRVVPKGGVKLEGYYLPEGTVTSMSAWMMHHNPEAFPNPEVFDPTRWTDTSTFHERDKCLVPFSRGRRMCIGHDLAWCELYVTLGTLFRRFPDLRAFEVDAEDMVYVDYFTAYHPLEKRRFKVVSGDTENSSIHM</sequence>
<comment type="cofactor">
    <cofactor evidence="1 5">
        <name>heme</name>
        <dbReference type="ChEBI" id="CHEBI:30413"/>
    </cofactor>
</comment>
<dbReference type="PANTHER" id="PTHR24305:SF152">
    <property type="entry name" value="P450, PUTATIVE (EUROFUNG)-RELATED"/>
    <property type="match status" value="1"/>
</dbReference>